<dbReference type="AlphaFoldDB" id="A0A934U0X9"/>
<feature type="coiled-coil region" evidence="1">
    <location>
        <begin position="578"/>
        <end position="701"/>
    </location>
</feature>
<dbReference type="PANTHER" id="PTHR45615:SF80">
    <property type="entry name" value="GRIP DOMAIN-CONTAINING PROTEIN"/>
    <property type="match status" value="1"/>
</dbReference>
<dbReference type="PANTHER" id="PTHR45615">
    <property type="entry name" value="MYOSIN HEAVY CHAIN, NON-MUSCLE"/>
    <property type="match status" value="1"/>
</dbReference>
<evidence type="ECO:0000313" key="3">
    <source>
        <dbReference type="Proteomes" id="UP000633365"/>
    </source>
</evidence>
<dbReference type="EMBL" id="JAEQMG010000068">
    <property type="protein sequence ID" value="MBK6088585.1"/>
    <property type="molecule type" value="Genomic_DNA"/>
</dbReference>
<keyword evidence="1" id="KW-0175">Coiled coil</keyword>
<name>A0A934U0X9_9FIRM</name>
<dbReference type="Gene3D" id="1.10.287.1490">
    <property type="match status" value="1"/>
</dbReference>
<keyword evidence="3" id="KW-1185">Reference proteome</keyword>
<dbReference type="RefSeq" id="WP_201427478.1">
    <property type="nucleotide sequence ID" value="NZ_JAEQMG010000068.1"/>
</dbReference>
<proteinExistence type="predicted"/>
<protein>
    <submittedName>
        <fullName evidence="2">Uncharacterized protein</fullName>
    </submittedName>
</protein>
<dbReference type="Proteomes" id="UP000633365">
    <property type="component" value="Unassembled WGS sequence"/>
</dbReference>
<evidence type="ECO:0000256" key="1">
    <source>
        <dbReference type="SAM" id="Coils"/>
    </source>
</evidence>
<feature type="coiled-coil region" evidence="1">
    <location>
        <begin position="340"/>
        <end position="552"/>
    </location>
</feature>
<dbReference type="SUPFAM" id="SSF57997">
    <property type="entry name" value="Tropomyosin"/>
    <property type="match status" value="1"/>
</dbReference>
<accession>A0A934U0X9</accession>
<comment type="caution">
    <text evidence="2">The sequence shown here is derived from an EMBL/GenBank/DDBJ whole genome shotgun (WGS) entry which is preliminary data.</text>
</comment>
<reference evidence="2" key="1">
    <citation type="submission" date="2021-01" db="EMBL/GenBank/DDBJ databases">
        <title>Genome public.</title>
        <authorList>
            <person name="Liu C."/>
            <person name="Sun Q."/>
        </authorList>
    </citation>
    <scope>NUCLEOTIDE SEQUENCE</scope>
    <source>
        <strain evidence="2">M6</strain>
    </source>
</reference>
<gene>
    <name evidence="2" type="ORF">JKK62_07955</name>
</gene>
<sequence>MENFDQYYRCYKYMQKNLATDFTANYLHANMEDNDNGADVLSGKLHEKVIDMDWVVEIEETLPYIEKAIDEQRRFIIENNEVYRIDKAKIINKDSVKHLIQHTNFIDNIDETGRVTPNRVLTIEREDSFETYENRFLITLIETALNFVSDKYRKMVDAPTDTYNRVEMERDLVLNNQHITFKFDYSNEVKDAEEALLDIKDYEKLSDFDRVRRIREKLNSFLNTDMMMALRKCIRVKPPINRTNLMTKNPNYKAGLDLFTYLGAYNKPGFEIIGRDFSGKMDKDVQEAVYISQGYQHFMISIATNPALKKMLEERYQEDRTGRGKAGDSEIEAMIENVRKEELKIRLHEIREREKIIRDQKNEIAALKREIEKRDRMIEQLKSNIKALEDQIKELRNELQKVKAELIKAKERIAELEAKVAELEARIAELEAMVAALTAKVAELEAIKAQLEAKITELEGIIEEQKRKIAEQERTIVAQRERINELERYVAELENTKATLEARVAALEEETAQQKQKIKEQTELIAKQVATIDTLDKEIKSATAQISELTGTLEQRDAKIAEQTAAIAGLTNDVVQLRSDLTNEKQLHQEEVEAQKAANAAEIEQLNKKFADEKAALLAAQTAEIEKLKAEHETALEKLDKQKEAEKAKIQKDADNRVKAVQKEADNRVKAAQKDADKKAKEQIKTEVGKAQAQAKKAEKKASDTVAMYRKELKIDRGVDGLFKYDFTLGALGAQALKAEMISTAGEDMSALPNNKNLQCLYIVKDSKKVTLYSGAHRTLKVIKNFRGTTDINECRDLVVENMKNADKTCAYVTYKTVDKNEVSNFAKFLKSDADIQVTRTFHNKTQKDGKSSIGIYFYKKS</sequence>
<organism evidence="2 3">
    <name type="scientific">Ruminococcus difficilis</name>
    <dbReference type="NCBI Taxonomy" id="2763069"/>
    <lineage>
        <taxon>Bacteria</taxon>
        <taxon>Bacillati</taxon>
        <taxon>Bacillota</taxon>
        <taxon>Clostridia</taxon>
        <taxon>Eubacteriales</taxon>
        <taxon>Oscillospiraceae</taxon>
        <taxon>Ruminococcus</taxon>
    </lineage>
</organism>
<evidence type="ECO:0000313" key="2">
    <source>
        <dbReference type="EMBL" id="MBK6088585.1"/>
    </source>
</evidence>
<dbReference type="Gene3D" id="1.20.5.170">
    <property type="match status" value="1"/>
</dbReference>